<comment type="caution">
    <text evidence="1">The sequence shown here is derived from an EMBL/GenBank/DDBJ whole genome shotgun (WGS) entry which is preliminary data.</text>
</comment>
<gene>
    <name evidence="1" type="ORF">G2W53_042945</name>
</gene>
<protein>
    <submittedName>
        <fullName evidence="1">Uncharacterized protein</fullName>
    </submittedName>
</protein>
<reference evidence="1" key="1">
    <citation type="submission" date="2020-09" db="EMBL/GenBank/DDBJ databases">
        <title>Genome-Enabled Discovery of Anthraquinone Biosynthesis in Senna tora.</title>
        <authorList>
            <person name="Kang S.-H."/>
            <person name="Pandey R.P."/>
            <person name="Lee C.-M."/>
            <person name="Sim J.-S."/>
            <person name="Jeong J.-T."/>
            <person name="Choi B.-S."/>
            <person name="Jung M."/>
            <person name="Ginzburg D."/>
            <person name="Zhao K."/>
            <person name="Won S.Y."/>
            <person name="Oh T.-J."/>
            <person name="Yu Y."/>
            <person name="Kim N.-H."/>
            <person name="Lee O.R."/>
            <person name="Lee T.-H."/>
            <person name="Bashyal P."/>
            <person name="Kim T.-S."/>
            <person name="Lee W.-H."/>
            <person name="Kawkins C."/>
            <person name="Kim C.-K."/>
            <person name="Kim J.S."/>
            <person name="Ahn B.O."/>
            <person name="Rhee S.Y."/>
            <person name="Sohng J.K."/>
        </authorList>
    </citation>
    <scope>NUCLEOTIDE SEQUENCE</scope>
    <source>
        <tissue evidence="1">Leaf</tissue>
    </source>
</reference>
<dbReference type="AlphaFoldDB" id="A0A834SUR9"/>
<sequence>MSTVGLYTSRKNKRLAHAISVSVSTLEHRTIFRR</sequence>
<evidence type="ECO:0000313" key="2">
    <source>
        <dbReference type="Proteomes" id="UP000634136"/>
    </source>
</evidence>
<dbReference type="Proteomes" id="UP000634136">
    <property type="component" value="Unassembled WGS sequence"/>
</dbReference>
<keyword evidence="2" id="KW-1185">Reference proteome</keyword>
<accession>A0A834SUR9</accession>
<proteinExistence type="predicted"/>
<organism evidence="1 2">
    <name type="scientific">Senna tora</name>
    <dbReference type="NCBI Taxonomy" id="362788"/>
    <lineage>
        <taxon>Eukaryota</taxon>
        <taxon>Viridiplantae</taxon>
        <taxon>Streptophyta</taxon>
        <taxon>Embryophyta</taxon>
        <taxon>Tracheophyta</taxon>
        <taxon>Spermatophyta</taxon>
        <taxon>Magnoliopsida</taxon>
        <taxon>eudicotyledons</taxon>
        <taxon>Gunneridae</taxon>
        <taxon>Pentapetalae</taxon>
        <taxon>rosids</taxon>
        <taxon>fabids</taxon>
        <taxon>Fabales</taxon>
        <taxon>Fabaceae</taxon>
        <taxon>Caesalpinioideae</taxon>
        <taxon>Cassia clade</taxon>
        <taxon>Senna</taxon>
    </lineage>
</organism>
<name>A0A834SUR9_9FABA</name>
<evidence type="ECO:0000313" key="1">
    <source>
        <dbReference type="EMBL" id="KAF7803834.1"/>
    </source>
</evidence>
<dbReference type="EMBL" id="JAAIUW010000013">
    <property type="protein sequence ID" value="KAF7803834.1"/>
    <property type="molecule type" value="Genomic_DNA"/>
</dbReference>